<dbReference type="FunCoup" id="D8R762">
    <property type="interactions" value="1980"/>
</dbReference>
<dbReference type="SUPFAM" id="SSF58038">
    <property type="entry name" value="SNARE fusion complex"/>
    <property type="match status" value="2"/>
</dbReference>
<comment type="subcellular location">
    <subcellularLocation>
        <location evidence="1">Membrane</location>
    </subcellularLocation>
</comment>
<evidence type="ECO:0000313" key="9">
    <source>
        <dbReference type="Proteomes" id="UP000001514"/>
    </source>
</evidence>
<dbReference type="OMA" id="ADMTNPF"/>
<dbReference type="PROSITE" id="PS50192">
    <property type="entry name" value="T_SNARE"/>
    <property type="match status" value="1"/>
</dbReference>
<evidence type="ECO:0000313" key="8">
    <source>
        <dbReference type="EMBL" id="EFJ31467.1"/>
    </source>
</evidence>
<dbReference type="GO" id="GO:0015031">
    <property type="term" value="P:protein transport"/>
    <property type="evidence" value="ECO:0007669"/>
    <property type="project" value="UniProtKB-KW"/>
</dbReference>
<sequence>MGGNNNHNRQLLFEEDGSTSAVIQNEQRKFTQARIERGIKAGDSLEGESVQELEDYAVQKAEETTVATYKALKLAEEIKESATNTSVMLHEQGHQITRTHETAVDIDHALSRGEKLLGSLGGLFSKTWKPKKARNITGPMLSRGDSFKRKAYGMEQRAALGLNRSNSKGKTRHTAAVADSSGSQAQTRITFAKQDEALSDLSNVLGQLKEMTIDMGSEIGRQTDALGHLEDDVGELGSRVRGANERGRRLLGR</sequence>
<feature type="domain" description="T-SNARE coiled-coil homology" evidence="7">
    <location>
        <begin position="188"/>
        <end position="250"/>
    </location>
</feature>
<dbReference type="STRING" id="88036.D8R762"/>
<evidence type="ECO:0000256" key="6">
    <source>
        <dbReference type="SAM" id="MobiDB-lite"/>
    </source>
</evidence>
<dbReference type="HOGENOM" id="CLU_061058_0_0_1"/>
<dbReference type="Proteomes" id="UP000001514">
    <property type="component" value="Unassembled WGS sequence"/>
</dbReference>
<keyword evidence="5" id="KW-0472">Membrane</keyword>
<evidence type="ECO:0000256" key="3">
    <source>
        <dbReference type="ARBA" id="ARBA00022448"/>
    </source>
</evidence>
<dbReference type="GO" id="GO:0005484">
    <property type="term" value="F:SNAP receptor activity"/>
    <property type="evidence" value="ECO:0007669"/>
    <property type="project" value="InterPro"/>
</dbReference>
<evidence type="ECO:0000256" key="4">
    <source>
        <dbReference type="ARBA" id="ARBA00022927"/>
    </source>
</evidence>
<dbReference type="eggNOG" id="KOG3065">
    <property type="taxonomic scope" value="Eukaryota"/>
</dbReference>
<dbReference type="CDD" id="cd15861">
    <property type="entry name" value="SNARE_SNAP25N_23N_29N_SEC9N"/>
    <property type="match status" value="1"/>
</dbReference>
<keyword evidence="3" id="KW-0813">Transport</keyword>
<dbReference type="KEGG" id="smo:SELMODRAFT_86628"/>
<dbReference type="InterPro" id="IPR000727">
    <property type="entry name" value="T_SNARE_dom"/>
</dbReference>
<reference evidence="8 9" key="1">
    <citation type="journal article" date="2011" name="Science">
        <title>The Selaginella genome identifies genetic changes associated with the evolution of vascular plants.</title>
        <authorList>
            <person name="Banks J.A."/>
            <person name="Nishiyama T."/>
            <person name="Hasebe M."/>
            <person name="Bowman J.L."/>
            <person name="Gribskov M."/>
            <person name="dePamphilis C."/>
            <person name="Albert V.A."/>
            <person name="Aono N."/>
            <person name="Aoyama T."/>
            <person name="Ambrose B.A."/>
            <person name="Ashton N.W."/>
            <person name="Axtell M.J."/>
            <person name="Barker E."/>
            <person name="Barker M.S."/>
            <person name="Bennetzen J.L."/>
            <person name="Bonawitz N.D."/>
            <person name="Chapple C."/>
            <person name="Cheng C."/>
            <person name="Correa L.G."/>
            <person name="Dacre M."/>
            <person name="DeBarry J."/>
            <person name="Dreyer I."/>
            <person name="Elias M."/>
            <person name="Engstrom E.M."/>
            <person name="Estelle M."/>
            <person name="Feng L."/>
            <person name="Finet C."/>
            <person name="Floyd S.K."/>
            <person name="Frommer W.B."/>
            <person name="Fujita T."/>
            <person name="Gramzow L."/>
            <person name="Gutensohn M."/>
            <person name="Harholt J."/>
            <person name="Hattori M."/>
            <person name="Heyl A."/>
            <person name="Hirai T."/>
            <person name="Hiwatashi Y."/>
            <person name="Ishikawa M."/>
            <person name="Iwata M."/>
            <person name="Karol K.G."/>
            <person name="Koehler B."/>
            <person name="Kolukisaoglu U."/>
            <person name="Kubo M."/>
            <person name="Kurata T."/>
            <person name="Lalonde S."/>
            <person name="Li K."/>
            <person name="Li Y."/>
            <person name="Litt A."/>
            <person name="Lyons E."/>
            <person name="Manning G."/>
            <person name="Maruyama T."/>
            <person name="Michael T.P."/>
            <person name="Mikami K."/>
            <person name="Miyazaki S."/>
            <person name="Morinaga S."/>
            <person name="Murata T."/>
            <person name="Mueller-Roeber B."/>
            <person name="Nelson D.R."/>
            <person name="Obara M."/>
            <person name="Oguri Y."/>
            <person name="Olmstead R.G."/>
            <person name="Onodera N."/>
            <person name="Petersen B.L."/>
            <person name="Pils B."/>
            <person name="Prigge M."/>
            <person name="Rensing S.A."/>
            <person name="Riano-Pachon D.M."/>
            <person name="Roberts A.W."/>
            <person name="Sato Y."/>
            <person name="Scheller H.V."/>
            <person name="Schulz B."/>
            <person name="Schulz C."/>
            <person name="Shakirov E.V."/>
            <person name="Shibagaki N."/>
            <person name="Shinohara N."/>
            <person name="Shippen D.E."/>
            <person name="Soerensen I."/>
            <person name="Sotooka R."/>
            <person name="Sugimoto N."/>
            <person name="Sugita M."/>
            <person name="Sumikawa N."/>
            <person name="Tanurdzic M."/>
            <person name="Theissen G."/>
            <person name="Ulvskov P."/>
            <person name="Wakazuki S."/>
            <person name="Weng J.K."/>
            <person name="Willats W.W."/>
            <person name="Wipf D."/>
            <person name="Wolf P.G."/>
            <person name="Yang L."/>
            <person name="Zimmer A.D."/>
            <person name="Zhu Q."/>
            <person name="Mitros T."/>
            <person name="Hellsten U."/>
            <person name="Loque D."/>
            <person name="Otillar R."/>
            <person name="Salamov A."/>
            <person name="Schmutz J."/>
            <person name="Shapiro H."/>
            <person name="Lindquist E."/>
            <person name="Lucas S."/>
            <person name="Rokhsar D."/>
            <person name="Grigoriev I.V."/>
        </authorList>
    </citation>
    <scope>NUCLEOTIDE SEQUENCE [LARGE SCALE GENOMIC DNA]</scope>
</reference>
<dbReference type="Gramene" id="EFJ31467">
    <property type="protein sequence ID" value="EFJ31467"/>
    <property type="gene ID" value="SELMODRAFT_86628"/>
</dbReference>
<dbReference type="GO" id="GO:0031201">
    <property type="term" value="C:SNARE complex"/>
    <property type="evidence" value="ECO:0007669"/>
    <property type="project" value="InterPro"/>
</dbReference>
<dbReference type="PANTHER" id="PTHR19305:SF9">
    <property type="entry name" value="SYNAPTOSOMAL-ASSOCIATED PROTEIN 29"/>
    <property type="match status" value="1"/>
</dbReference>
<keyword evidence="9" id="KW-1185">Reference proteome</keyword>
<organism evidence="9">
    <name type="scientific">Selaginella moellendorffii</name>
    <name type="common">Spikemoss</name>
    <dbReference type="NCBI Taxonomy" id="88036"/>
    <lineage>
        <taxon>Eukaryota</taxon>
        <taxon>Viridiplantae</taxon>
        <taxon>Streptophyta</taxon>
        <taxon>Embryophyta</taxon>
        <taxon>Tracheophyta</taxon>
        <taxon>Lycopodiopsida</taxon>
        <taxon>Selaginellales</taxon>
        <taxon>Selaginellaceae</taxon>
        <taxon>Selaginella</taxon>
    </lineage>
</organism>
<feature type="region of interest" description="Disordered" evidence="6">
    <location>
        <begin position="165"/>
        <end position="186"/>
    </location>
</feature>
<dbReference type="AlphaFoldDB" id="D8R762"/>
<dbReference type="Gene3D" id="1.20.5.110">
    <property type="match status" value="2"/>
</dbReference>
<evidence type="ECO:0000259" key="7">
    <source>
        <dbReference type="PROSITE" id="PS50192"/>
    </source>
</evidence>
<gene>
    <name evidence="8" type="ORF">SELMODRAFT_86628</name>
</gene>
<proteinExistence type="inferred from homology"/>
<dbReference type="GO" id="GO:0005886">
    <property type="term" value="C:plasma membrane"/>
    <property type="evidence" value="ECO:0000318"/>
    <property type="project" value="GO_Central"/>
</dbReference>
<evidence type="ECO:0000256" key="5">
    <source>
        <dbReference type="ARBA" id="ARBA00023136"/>
    </source>
</evidence>
<dbReference type="EMBL" id="GL377573">
    <property type="protein sequence ID" value="EFJ31467.1"/>
    <property type="molecule type" value="Genomic_DNA"/>
</dbReference>
<comment type="similarity">
    <text evidence="2">Belongs to the SNAP-25 family.</text>
</comment>
<dbReference type="CDD" id="cd15841">
    <property type="entry name" value="SNARE_Qc"/>
    <property type="match status" value="1"/>
</dbReference>
<dbReference type="PANTHER" id="PTHR19305">
    <property type="entry name" value="SYNAPTOSOMAL ASSOCIATED PROTEIN"/>
    <property type="match status" value="1"/>
</dbReference>
<evidence type="ECO:0000256" key="2">
    <source>
        <dbReference type="ARBA" id="ARBA00009480"/>
    </source>
</evidence>
<dbReference type="SMART" id="SM00397">
    <property type="entry name" value="t_SNARE"/>
    <property type="match status" value="2"/>
</dbReference>
<accession>D8R762</accession>
<evidence type="ECO:0000256" key="1">
    <source>
        <dbReference type="ARBA" id="ARBA00004370"/>
    </source>
</evidence>
<name>D8R762_SELML</name>
<dbReference type="InterPro" id="IPR044766">
    <property type="entry name" value="NPSN/SNAP25-like_N_SNARE"/>
</dbReference>
<dbReference type="InParanoid" id="D8R762"/>
<keyword evidence="4" id="KW-0653">Protein transport</keyword>
<protein>
    <recommendedName>
        <fullName evidence="7">t-SNARE coiled-coil homology domain-containing protein</fullName>
    </recommendedName>
</protein>